<dbReference type="Proteomes" id="UP001140293">
    <property type="component" value="Unassembled WGS sequence"/>
</dbReference>
<evidence type="ECO:0000256" key="2">
    <source>
        <dbReference type="SAM" id="MobiDB-lite"/>
    </source>
</evidence>
<protein>
    <recommendedName>
        <fullName evidence="3">Acyl-CoA dehydrogenase C-terminal domain-containing protein</fullName>
    </recommendedName>
</protein>
<accession>A0A9X3BMK3</accession>
<comment type="caution">
    <text evidence="4">The sequence shown here is derived from an EMBL/GenBank/DDBJ whole genome shotgun (WGS) entry which is preliminary data.</text>
</comment>
<reference evidence="4" key="2">
    <citation type="journal article" date="2022" name="BMC Genomics">
        <title>Comparative genome analysis of mycobacteria focusing on tRNA and non-coding RNA.</title>
        <authorList>
            <person name="Behra P.R.K."/>
            <person name="Pettersson B.M.F."/>
            <person name="Ramesh M."/>
            <person name="Das S."/>
            <person name="Dasgupta S."/>
            <person name="Kirsebom L.A."/>
        </authorList>
    </citation>
    <scope>NUCLEOTIDE SEQUENCE</scope>
    <source>
        <strain evidence="4">DSM 44615</strain>
    </source>
</reference>
<dbReference type="Pfam" id="PF08028">
    <property type="entry name" value="Acyl-CoA_dh_2"/>
    <property type="match status" value="1"/>
</dbReference>
<keyword evidence="5" id="KW-1185">Reference proteome</keyword>
<dbReference type="Gene3D" id="1.20.140.10">
    <property type="entry name" value="Butyryl-CoA Dehydrogenase, subunit A, domain 3"/>
    <property type="match status" value="1"/>
</dbReference>
<reference evidence="4" key="1">
    <citation type="submission" date="2020-07" db="EMBL/GenBank/DDBJ databases">
        <authorList>
            <person name="Pettersson B.M.F."/>
            <person name="Behra P.R.K."/>
            <person name="Ramesh M."/>
            <person name="Das S."/>
            <person name="Dasgupta S."/>
            <person name="Kirsebom L.A."/>
        </authorList>
    </citation>
    <scope>NUCLEOTIDE SEQUENCE</scope>
    <source>
        <strain evidence="4">DSM 44615</strain>
    </source>
</reference>
<evidence type="ECO:0000313" key="5">
    <source>
        <dbReference type="Proteomes" id="UP001140293"/>
    </source>
</evidence>
<dbReference type="GO" id="GO:0016627">
    <property type="term" value="F:oxidoreductase activity, acting on the CH-CH group of donors"/>
    <property type="evidence" value="ECO:0007669"/>
    <property type="project" value="InterPro"/>
</dbReference>
<sequence>MRVKLRKPRQAGQTASRGPGRDAARPPEELPTRVLPGQTEPGGPLRLRIWVRRRAPHITMAQARLGEAQVRLRALRGLLTETVTEIDLPVRTGDPISRHTRGQGRLAAAHIVHESRSVIELLLSASGASAHFVDNPLQRAKRDVDVLSGHVIFDYDTSREVAGALSVGLRISPIAMV</sequence>
<organism evidence="4 5">
    <name type="scientific">[Mycobacterium] manitobense</name>
    <dbReference type="NCBI Taxonomy" id="190147"/>
    <lineage>
        <taxon>Bacteria</taxon>
        <taxon>Bacillati</taxon>
        <taxon>Actinomycetota</taxon>
        <taxon>Actinomycetes</taxon>
        <taxon>Mycobacteriales</taxon>
        <taxon>Mycobacteriaceae</taxon>
        <taxon>Mycolicibacterium</taxon>
    </lineage>
</organism>
<evidence type="ECO:0000313" key="4">
    <source>
        <dbReference type="EMBL" id="MCV7170055.1"/>
    </source>
</evidence>
<evidence type="ECO:0000256" key="1">
    <source>
        <dbReference type="ARBA" id="ARBA00023002"/>
    </source>
</evidence>
<feature type="compositionally biased region" description="Basic and acidic residues" evidence="2">
    <location>
        <begin position="19"/>
        <end position="31"/>
    </location>
</feature>
<keyword evidence="1" id="KW-0560">Oxidoreductase</keyword>
<dbReference type="AlphaFoldDB" id="A0A9X3BMK3"/>
<dbReference type="EMBL" id="JACKSJ010000062">
    <property type="protein sequence ID" value="MCV7170055.1"/>
    <property type="molecule type" value="Genomic_DNA"/>
</dbReference>
<feature type="region of interest" description="Disordered" evidence="2">
    <location>
        <begin position="1"/>
        <end position="41"/>
    </location>
</feature>
<gene>
    <name evidence="4" type="ORF">H7I41_08985</name>
</gene>
<dbReference type="SUPFAM" id="SSF47203">
    <property type="entry name" value="Acyl-CoA dehydrogenase C-terminal domain-like"/>
    <property type="match status" value="1"/>
</dbReference>
<evidence type="ECO:0000259" key="3">
    <source>
        <dbReference type="Pfam" id="PF08028"/>
    </source>
</evidence>
<dbReference type="InterPro" id="IPR036250">
    <property type="entry name" value="AcylCo_DH-like_C"/>
</dbReference>
<proteinExistence type="predicted"/>
<feature type="domain" description="Acyl-CoA dehydrogenase C-terminal" evidence="3">
    <location>
        <begin position="59"/>
        <end position="154"/>
    </location>
</feature>
<name>A0A9X3BMK3_9MYCO</name>
<dbReference type="InterPro" id="IPR013107">
    <property type="entry name" value="Acyl-CoA_DH_C"/>
</dbReference>